<dbReference type="Gramene" id="PNT77522">
    <property type="protein sequence ID" value="PNT77522"/>
    <property type="gene ID" value="BRADI_1g64090v3"/>
</dbReference>
<evidence type="ECO:0000256" key="3">
    <source>
        <dbReference type="ARBA" id="ARBA00022737"/>
    </source>
</evidence>
<reference evidence="4 5" key="1">
    <citation type="journal article" date="2010" name="Nature">
        <title>Genome sequencing and analysis of the model grass Brachypodium distachyon.</title>
        <authorList>
            <consortium name="International Brachypodium Initiative"/>
        </authorList>
    </citation>
    <scope>NUCLEOTIDE SEQUENCE [LARGE SCALE GENOMIC DNA]</scope>
    <source>
        <strain evidence="4 5">Bd21</strain>
    </source>
</reference>
<dbReference type="Gene3D" id="2.130.10.10">
    <property type="entry name" value="YVTN repeat-like/Quinoprotein amine dehydrogenase"/>
    <property type="match status" value="1"/>
</dbReference>
<dbReference type="OMA" id="DVECINF"/>
<comment type="subcellular location">
    <subcellularLocation>
        <location evidence="1">Preautophagosomal structure membrane</location>
        <topology evidence="1">Peripheral membrane protein</topology>
    </subcellularLocation>
</comment>
<keyword evidence="3" id="KW-0677">Repeat</keyword>
<evidence type="ECO:0000256" key="1">
    <source>
        <dbReference type="ARBA" id="ARBA00004623"/>
    </source>
</evidence>
<keyword evidence="6" id="KW-1185">Reference proteome</keyword>
<reference evidence="4" key="2">
    <citation type="submission" date="2017-06" db="EMBL/GenBank/DDBJ databases">
        <title>WGS assembly of Brachypodium distachyon.</title>
        <authorList>
            <consortium name="The International Brachypodium Initiative"/>
            <person name="Lucas S."/>
            <person name="Harmon-Smith M."/>
            <person name="Lail K."/>
            <person name="Tice H."/>
            <person name="Grimwood J."/>
            <person name="Bruce D."/>
            <person name="Barry K."/>
            <person name="Shu S."/>
            <person name="Lindquist E."/>
            <person name="Wang M."/>
            <person name="Pitluck S."/>
            <person name="Vogel J.P."/>
            <person name="Garvin D.F."/>
            <person name="Mockler T.C."/>
            <person name="Schmutz J."/>
            <person name="Rokhsar D."/>
            <person name="Bevan M.W."/>
        </authorList>
    </citation>
    <scope>NUCLEOTIDE SEQUENCE</scope>
    <source>
        <strain evidence="4">Bd21</strain>
    </source>
</reference>
<dbReference type="eggNOG" id="KOG2111">
    <property type="taxonomic scope" value="Eukaryota"/>
</dbReference>
<dbReference type="GO" id="GO:0000425">
    <property type="term" value="P:pexophagy"/>
    <property type="evidence" value="ECO:0000318"/>
    <property type="project" value="GO_Central"/>
</dbReference>
<evidence type="ECO:0000313" key="5">
    <source>
        <dbReference type="EnsemblPlants" id="PNT77522"/>
    </source>
</evidence>
<dbReference type="GO" id="GO:0000422">
    <property type="term" value="P:autophagy of mitochondrion"/>
    <property type="evidence" value="ECO:0000318"/>
    <property type="project" value="GO_Central"/>
</dbReference>
<evidence type="ECO:0000313" key="4">
    <source>
        <dbReference type="EMBL" id="PNT77522.1"/>
    </source>
</evidence>
<dbReference type="GO" id="GO:0034045">
    <property type="term" value="C:phagophore assembly site membrane"/>
    <property type="evidence" value="ECO:0000318"/>
    <property type="project" value="GO_Central"/>
</dbReference>
<dbReference type="PANTHER" id="PTHR11227">
    <property type="entry name" value="WD-REPEAT PROTEIN INTERACTING WITH PHOSPHOINOSIDES WIPI -RELATED"/>
    <property type="match status" value="1"/>
</dbReference>
<evidence type="ECO:0000256" key="2">
    <source>
        <dbReference type="ARBA" id="ARBA00022574"/>
    </source>
</evidence>
<dbReference type="HOGENOM" id="CLU_025895_2_1_1"/>
<dbReference type="Pfam" id="PF21032">
    <property type="entry name" value="PROPPIN"/>
    <property type="match status" value="1"/>
</dbReference>
<proteinExistence type="predicted"/>
<dbReference type="AlphaFoldDB" id="I1H632"/>
<keyword evidence="2" id="KW-0853">WD repeat</keyword>
<dbReference type="EnsemblPlants" id="PNT77522">
    <property type="protein sequence ID" value="PNT77522"/>
    <property type="gene ID" value="BRADI_1g64090v3"/>
</dbReference>
<dbReference type="EMBL" id="CM000880">
    <property type="protein sequence ID" value="PNT77522.1"/>
    <property type="molecule type" value="Genomic_DNA"/>
</dbReference>
<sequence>MASSATPTTRARPTPPVPSPVAHLSFSSDYSCFIVAGASAAHWLCCDTLEPRGLYQERDPAAATIVAVAGDMLNPKESRCAVVSLDAAKTNFTVRRWKPGHMNYHWRYAEEEATLQAAEAEAVLAVRVHGDRIVLVYPRRLEVLGSSWRDVDGPVLLHRVETGENPLGLCAVSSSSSQGQGSGSDDLFAYACPGEKVGEVRVERWEAAAGASPVAVAIRAHSSELKCVAMSCDGGLVATASVKGTVLRVFRAADGKLLLEVRRGSDSADIHCIAFSPDSKWLAVSSDKATMHVFSVVDVDSPAEANANKRSSLSFLGLGGSALGYFLSEWSFAQFRVEEGRKYLVAFGKQLCTVHIIGMDGSFYRCQFNPEKGGQMERLEFRNFINPQ</sequence>
<dbReference type="GO" id="GO:0032266">
    <property type="term" value="F:phosphatidylinositol-3-phosphate binding"/>
    <property type="evidence" value="ECO:0000318"/>
    <property type="project" value="GO_Central"/>
</dbReference>
<dbReference type="GO" id="GO:0080025">
    <property type="term" value="F:phosphatidylinositol-3,5-bisphosphate binding"/>
    <property type="evidence" value="ECO:0000318"/>
    <property type="project" value="GO_Central"/>
</dbReference>
<dbReference type="InterPro" id="IPR015943">
    <property type="entry name" value="WD40/YVTN_repeat-like_dom_sf"/>
</dbReference>
<dbReference type="FunFam" id="2.130.10.10:FF:002647">
    <property type="entry name" value="Uncharacterized protein"/>
    <property type="match status" value="1"/>
</dbReference>
<dbReference type="GO" id="GO:0034497">
    <property type="term" value="P:protein localization to phagophore assembly site"/>
    <property type="evidence" value="ECO:0000318"/>
    <property type="project" value="GO_Central"/>
</dbReference>
<dbReference type="InterPro" id="IPR048720">
    <property type="entry name" value="PROPPIN"/>
</dbReference>
<dbReference type="InterPro" id="IPR001680">
    <property type="entry name" value="WD40_rpt"/>
</dbReference>
<accession>I1H632</accession>
<dbReference type="KEGG" id="bdi:104582373"/>
<dbReference type="GO" id="GO:0030674">
    <property type="term" value="F:protein-macromolecule adaptor activity"/>
    <property type="evidence" value="ECO:0000318"/>
    <property type="project" value="GO_Central"/>
</dbReference>
<reference evidence="5" key="3">
    <citation type="submission" date="2018-08" db="UniProtKB">
        <authorList>
            <consortium name="EnsemblPlants"/>
        </authorList>
    </citation>
    <scope>IDENTIFICATION</scope>
    <source>
        <strain evidence="5">cv. Bd21</strain>
    </source>
</reference>
<dbReference type="SUPFAM" id="SSF82171">
    <property type="entry name" value="DPP6 N-terminal domain-like"/>
    <property type="match status" value="1"/>
</dbReference>
<dbReference type="GO" id="GO:0005829">
    <property type="term" value="C:cytosol"/>
    <property type="evidence" value="ECO:0000318"/>
    <property type="project" value="GO_Central"/>
</dbReference>
<evidence type="ECO:0008006" key="7">
    <source>
        <dbReference type="Google" id="ProtNLM"/>
    </source>
</evidence>
<dbReference type="GO" id="GO:0061723">
    <property type="term" value="P:glycophagy"/>
    <property type="evidence" value="ECO:0000318"/>
    <property type="project" value="GO_Central"/>
</dbReference>
<dbReference type="GO" id="GO:0044804">
    <property type="term" value="P:nucleophagy"/>
    <property type="evidence" value="ECO:0000318"/>
    <property type="project" value="GO_Central"/>
</dbReference>
<dbReference type="RefSeq" id="XP_024313473.1">
    <property type="nucleotide sequence ID" value="XM_024457705.1"/>
</dbReference>
<dbReference type="GeneID" id="104582373"/>
<protein>
    <recommendedName>
        <fullName evidence="7">Anaphase-promoting complex subunit 4 WD40 domain-containing protein</fullName>
    </recommendedName>
</protein>
<dbReference type="OrthoDB" id="1667587at2759"/>
<dbReference type="Proteomes" id="UP000008810">
    <property type="component" value="Chromosome 1"/>
</dbReference>
<name>I1H632_BRADI</name>
<dbReference type="SMART" id="SM00320">
    <property type="entry name" value="WD40"/>
    <property type="match status" value="2"/>
</dbReference>
<organism evidence="4">
    <name type="scientific">Brachypodium distachyon</name>
    <name type="common">Purple false brome</name>
    <name type="synonym">Trachynia distachya</name>
    <dbReference type="NCBI Taxonomy" id="15368"/>
    <lineage>
        <taxon>Eukaryota</taxon>
        <taxon>Viridiplantae</taxon>
        <taxon>Streptophyta</taxon>
        <taxon>Embryophyta</taxon>
        <taxon>Tracheophyta</taxon>
        <taxon>Spermatophyta</taxon>
        <taxon>Magnoliopsida</taxon>
        <taxon>Liliopsida</taxon>
        <taxon>Poales</taxon>
        <taxon>Poaceae</taxon>
        <taxon>BOP clade</taxon>
        <taxon>Pooideae</taxon>
        <taxon>Stipodae</taxon>
        <taxon>Brachypodieae</taxon>
        <taxon>Brachypodium</taxon>
    </lineage>
</organism>
<dbReference type="STRING" id="15368.I1H632"/>
<evidence type="ECO:0000313" key="6">
    <source>
        <dbReference type="Proteomes" id="UP000008810"/>
    </source>
</evidence>
<gene>
    <name evidence="5" type="primary">LOC104582373</name>
    <name evidence="4" type="ORF">BRADI_1g64090v3</name>
</gene>